<dbReference type="InterPro" id="IPR052971">
    <property type="entry name" value="TRP_calcium_channel"/>
</dbReference>
<feature type="transmembrane region" description="Helical" evidence="2">
    <location>
        <begin position="621"/>
        <end position="637"/>
    </location>
</feature>
<evidence type="ECO:0000313" key="6">
    <source>
        <dbReference type="Proteomes" id="UP000077521"/>
    </source>
</evidence>
<feature type="compositionally biased region" description="Acidic residues" evidence="1">
    <location>
        <begin position="118"/>
        <end position="135"/>
    </location>
</feature>
<dbReference type="AlphaFoldDB" id="A0A177T6U9"/>
<dbReference type="Pfam" id="PF23190">
    <property type="entry name" value="LHD_TRPY1"/>
    <property type="match status" value="1"/>
</dbReference>
<evidence type="ECO:0000256" key="2">
    <source>
        <dbReference type="SAM" id="Phobius"/>
    </source>
</evidence>
<keyword evidence="2" id="KW-1133">Transmembrane helix</keyword>
<evidence type="ECO:0000259" key="4">
    <source>
        <dbReference type="Pfam" id="PF23317"/>
    </source>
</evidence>
<keyword evidence="6" id="KW-1185">Reference proteome</keyword>
<feature type="transmembrane region" description="Helical" evidence="2">
    <location>
        <begin position="378"/>
        <end position="397"/>
    </location>
</feature>
<feature type="region of interest" description="Disordered" evidence="1">
    <location>
        <begin position="673"/>
        <end position="725"/>
    </location>
</feature>
<feature type="region of interest" description="Disordered" evidence="1">
    <location>
        <begin position="1"/>
        <end position="29"/>
    </location>
</feature>
<feature type="transmembrane region" description="Helical" evidence="2">
    <location>
        <begin position="533"/>
        <end position="555"/>
    </location>
</feature>
<dbReference type="PANTHER" id="PTHR35859">
    <property type="entry name" value="NONSELECTIVE CATION CHANNEL PROTEIN"/>
    <property type="match status" value="1"/>
</dbReference>
<keyword evidence="2" id="KW-0472">Membrane</keyword>
<dbReference type="InterPro" id="IPR056337">
    <property type="entry name" value="LHD_YVC1"/>
</dbReference>
<feature type="compositionally biased region" description="Polar residues" evidence="1">
    <location>
        <begin position="1"/>
        <end position="11"/>
    </location>
</feature>
<keyword evidence="2" id="KW-0812">Transmembrane</keyword>
<proteinExistence type="predicted"/>
<feature type="domain" description="Calcium channel YVC1-like C-terminal transmembrane" evidence="4">
    <location>
        <begin position="423"/>
        <end position="633"/>
    </location>
</feature>
<feature type="transmembrane region" description="Helical" evidence="2">
    <location>
        <begin position="349"/>
        <end position="366"/>
    </location>
</feature>
<feature type="transmembrane region" description="Helical" evidence="2">
    <location>
        <begin position="474"/>
        <end position="492"/>
    </location>
</feature>
<gene>
    <name evidence="5" type="ORF">A4X13_0g7718</name>
</gene>
<evidence type="ECO:0000259" key="3">
    <source>
        <dbReference type="Pfam" id="PF23190"/>
    </source>
</evidence>
<reference evidence="5" key="1">
    <citation type="submission" date="2016-04" db="EMBL/GenBank/DDBJ databases">
        <authorList>
            <person name="Nguyen H.D."/>
            <person name="Samba Siva P."/>
            <person name="Cullis J."/>
            <person name="Levesque C.A."/>
            <person name="Hambleton S."/>
        </authorList>
    </citation>
    <scope>NUCLEOTIDE SEQUENCE</scope>
    <source>
        <strain evidence="5">DAOMC 236416</strain>
    </source>
</reference>
<protein>
    <submittedName>
        <fullName evidence="5">Uncharacterized protein</fullName>
    </submittedName>
</protein>
<sequence length="767" mass="85233">MKFSTIFSSRNRGGDGSSQPFFGSGSSEDEFLSPESLTAIDIAQAKQVTRVALRLKAFIEAVIPCELEEDLITRSHSRIITPAVIQAAKDAGKGVTISGEGSVTEGAASAALRNTGAEETDADEETPLTADEEADAAAAGTPSSSNRPPAHGRPGHLVGTSKEHALQNDDLSGCVVYGLLVCYRFFWRQARSELWDADLHESRMAACDLLAKRIVESYEDGESEFMMEQVLLRRYSVIVRGQLSAPANVIERAVDLHTLRVIGSSGYQRTINYLWRGWITQDENDPTRFVDWPQKADPSYFAHLDPDRLRTPRYQNALQLIVSFIFLGLFTAAINTVNPGGDLDIVEGLLYIFTLSFIADEVSKFAKVGRHYISFWNTFNSMLYAILAASFVIRMIALSHPVPEGGPYPKPPKHGDDEPLPLPDDPRTRLNALSYNLLAFSAPFFWMRLLLYLDTFKFFGTMLVVLKHMMKESAIFFALLIGVVAGFLQAFIGLDQVDDNLTATQFIIKAMAGSVLQSPDFDGFDNFAPPFGLILYMIFTFIITVILLNILIALFGESYSSVTENSTDEYMALFAHKTIQFTRAPDENVFVAPANLIELFLLVLPFEWWLPKKRYEQLNDVVMFIIYSPFLLITAYLERNEARQVLTNRRRGEEDEDTLEDWEAMAEELGFEHSLGANDDDEGEEREDSEPARAGAGGGGSRNDADKSPVPQEWQRQARKAIPNIELDQATVEVRALRKEIDELRSLVLRATGGVESTGGGKATSST</sequence>
<feature type="transmembrane region" description="Helical" evidence="2">
    <location>
        <begin position="317"/>
        <end position="337"/>
    </location>
</feature>
<comment type="caution">
    <text evidence="5">The sequence shown here is derived from an EMBL/GenBank/DDBJ whole genome shotgun (WGS) entry which is preliminary data.</text>
</comment>
<evidence type="ECO:0000313" key="5">
    <source>
        <dbReference type="EMBL" id="KAE8240580.1"/>
    </source>
</evidence>
<organism evidence="5 6">
    <name type="scientific">Tilletia indica</name>
    <dbReference type="NCBI Taxonomy" id="43049"/>
    <lineage>
        <taxon>Eukaryota</taxon>
        <taxon>Fungi</taxon>
        <taxon>Dikarya</taxon>
        <taxon>Basidiomycota</taxon>
        <taxon>Ustilaginomycotina</taxon>
        <taxon>Exobasidiomycetes</taxon>
        <taxon>Tilletiales</taxon>
        <taxon>Tilletiaceae</taxon>
        <taxon>Tilletia</taxon>
    </lineage>
</organism>
<accession>A0A177T6U9</accession>
<dbReference type="InterPro" id="IPR056336">
    <property type="entry name" value="YVC1_C"/>
</dbReference>
<feature type="domain" description="YVC1 N-terminal linker helical" evidence="3">
    <location>
        <begin position="48"/>
        <end position="304"/>
    </location>
</feature>
<feature type="compositionally biased region" description="Acidic residues" evidence="1">
    <location>
        <begin position="678"/>
        <end position="688"/>
    </location>
</feature>
<evidence type="ECO:0000256" key="1">
    <source>
        <dbReference type="SAM" id="MobiDB-lite"/>
    </source>
</evidence>
<reference evidence="5" key="2">
    <citation type="journal article" date="2019" name="IMA Fungus">
        <title>Genome sequencing and comparison of five Tilletia species to identify candidate genes for the detection of regulated species infecting wheat.</title>
        <authorList>
            <person name="Nguyen H.D.T."/>
            <person name="Sultana T."/>
            <person name="Kesanakurti P."/>
            <person name="Hambleton S."/>
        </authorList>
    </citation>
    <scope>NUCLEOTIDE SEQUENCE</scope>
    <source>
        <strain evidence="5">DAOMC 236416</strain>
    </source>
</reference>
<dbReference type="Pfam" id="PF23317">
    <property type="entry name" value="YVC1_C"/>
    <property type="match status" value="1"/>
</dbReference>
<feature type="region of interest" description="Disordered" evidence="1">
    <location>
        <begin position="104"/>
        <end position="159"/>
    </location>
</feature>
<dbReference type="PANTHER" id="PTHR35859:SF1">
    <property type="entry name" value="NONSELECTIVE CATION CHANNEL PROTEIN"/>
    <property type="match status" value="1"/>
</dbReference>
<feature type="transmembrane region" description="Helical" evidence="2">
    <location>
        <begin position="589"/>
        <end position="609"/>
    </location>
</feature>
<dbReference type="Proteomes" id="UP000077521">
    <property type="component" value="Unassembled WGS sequence"/>
</dbReference>
<feature type="compositionally biased region" description="Low complexity" evidence="1">
    <location>
        <begin position="17"/>
        <end position="26"/>
    </location>
</feature>
<dbReference type="EMBL" id="LWDF02001046">
    <property type="protein sequence ID" value="KAE8240580.1"/>
    <property type="molecule type" value="Genomic_DNA"/>
</dbReference>
<name>A0A177T6U9_9BASI</name>